<evidence type="ECO:0000256" key="1">
    <source>
        <dbReference type="SAM" id="Phobius"/>
    </source>
</evidence>
<name>A0A378T614_MORLA</name>
<evidence type="ECO:0000313" key="3">
    <source>
        <dbReference type="Proteomes" id="UP000254437"/>
    </source>
</evidence>
<keyword evidence="1" id="KW-1133">Transmembrane helix</keyword>
<organism evidence="2 3">
    <name type="scientific">Moraxella lacunata</name>
    <dbReference type="NCBI Taxonomy" id="477"/>
    <lineage>
        <taxon>Bacteria</taxon>
        <taxon>Pseudomonadati</taxon>
        <taxon>Pseudomonadota</taxon>
        <taxon>Gammaproteobacteria</taxon>
        <taxon>Moraxellales</taxon>
        <taxon>Moraxellaceae</taxon>
        <taxon>Moraxella</taxon>
    </lineage>
</organism>
<feature type="transmembrane region" description="Helical" evidence="1">
    <location>
        <begin position="75"/>
        <end position="91"/>
    </location>
</feature>
<evidence type="ECO:0000313" key="2">
    <source>
        <dbReference type="EMBL" id="STZ55834.1"/>
    </source>
</evidence>
<keyword evidence="1" id="KW-0472">Membrane</keyword>
<reference evidence="2 3" key="1">
    <citation type="submission" date="2018-06" db="EMBL/GenBank/DDBJ databases">
        <authorList>
            <consortium name="Pathogen Informatics"/>
            <person name="Doyle S."/>
        </authorList>
    </citation>
    <scope>NUCLEOTIDE SEQUENCE [LARGE SCALE GENOMIC DNA]</scope>
    <source>
        <strain evidence="2 3">NCTC10359</strain>
    </source>
</reference>
<dbReference type="AlphaFoldDB" id="A0A378T614"/>
<dbReference type="EMBL" id="UGQU01000001">
    <property type="protein sequence ID" value="STZ55834.1"/>
    <property type="molecule type" value="Genomic_DNA"/>
</dbReference>
<gene>
    <name evidence="2" type="ORF">NCTC10359_00432</name>
</gene>
<keyword evidence="1" id="KW-0812">Transmembrane</keyword>
<feature type="transmembrane region" description="Helical" evidence="1">
    <location>
        <begin position="12"/>
        <end position="36"/>
    </location>
</feature>
<accession>A0A378T614</accession>
<feature type="transmembrane region" description="Helical" evidence="1">
    <location>
        <begin position="153"/>
        <end position="174"/>
    </location>
</feature>
<proteinExistence type="predicted"/>
<feature type="transmembrane region" description="Helical" evidence="1">
    <location>
        <begin position="42"/>
        <end position="63"/>
    </location>
</feature>
<protein>
    <submittedName>
        <fullName evidence="2">Predicted membrane protein</fullName>
    </submittedName>
</protein>
<feature type="transmembrane region" description="Helical" evidence="1">
    <location>
        <begin position="183"/>
        <end position="202"/>
    </location>
</feature>
<dbReference type="Proteomes" id="UP000254437">
    <property type="component" value="Unassembled WGS sequence"/>
</dbReference>
<sequence>MLRKIIFNTLNLAVKNLTLWQFIIANLLLIGMLFLISQFKFLYWQVIFFAFLFLPLLSFILAINNQKYSHKWLKHLSASLWTIGLFIFINIKNQGYIDLSSVLFTLAFCAFFFFIQHFLILYTQNSKPTNTLLFVILMAVATLMDFFSNSGLLGAILTPIITIGLVIWTARLILTKQFILRHFINIIVGILFVIGSEFNANYQNTKSQTDGQALAKEITEYHKIHQTYPNKESLIINNPKVRYHHWHSEPDKKSHAMLYYSDFKMPYCRYFYDFEKQAWSEDCKD</sequence>
<feature type="transmembrane region" description="Helical" evidence="1">
    <location>
        <begin position="103"/>
        <end position="122"/>
    </location>
</feature>